<dbReference type="GO" id="GO:0016779">
    <property type="term" value="F:nucleotidyltransferase activity"/>
    <property type="evidence" value="ECO:0007669"/>
    <property type="project" value="InterPro"/>
</dbReference>
<dbReference type="InterPro" id="IPR043519">
    <property type="entry name" value="NT_sf"/>
</dbReference>
<evidence type="ECO:0000259" key="1">
    <source>
        <dbReference type="Pfam" id="PF01909"/>
    </source>
</evidence>
<dbReference type="Gene3D" id="3.30.460.10">
    <property type="entry name" value="Beta Polymerase, domain 2"/>
    <property type="match status" value="1"/>
</dbReference>
<dbReference type="PANTHER" id="PTHR33933">
    <property type="entry name" value="NUCLEOTIDYLTRANSFERASE"/>
    <property type="match status" value="1"/>
</dbReference>
<protein>
    <recommendedName>
        <fullName evidence="1">Polymerase nucleotidyl transferase domain-containing protein</fullName>
    </recommendedName>
</protein>
<dbReference type="Pfam" id="PF01909">
    <property type="entry name" value="NTP_transf_2"/>
    <property type="match status" value="1"/>
</dbReference>
<dbReference type="EMBL" id="CP020370">
    <property type="protein sequence ID" value="AUB84179.1"/>
    <property type="molecule type" value="Genomic_DNA"/>
</dbReference>
<dbReference type="KEGG" id="tsy:THSYN_26715"/>
<organism evidence="2 3">
    <name type="scientific">Candidatus Thiodictyon syntrophicum</name>
    <dbReference type="NCBI Taxonomy" id="1166950"/>
    <lineage>
        <taxon>Bacteria</taxon>
        <taxon>Pseudomonadati</taxon>
        <taxon>Pseudomonadota</taxon>
        <taxon>Gammaproteobacteria</taxon>
        <taxon>Chromatiales</taxon>
        <taxon>Chromatiaceae</taxon>
        <taxon>Thiodictyon</taxon>
    </lineage>
</organism>
<sequence>MNDLSTKLRLDLRSGLAAIYGPRLKGLFLFGSYARGQAQSESDLDVLVVLDRIDHYGAEIDRTGHLASRLSLEHGVTISRVFVSQADWKERRTAFLVNARAEAVAA</sequence>
<dbReference type="OrthoDB" id="559450at2"/>
<dbReference type="PANTHER" id="PTHR33933:SF1">
    <property type="entry name" value="PROTEIN ADENYLYLTRANSFERASE MNTA-RELATED"/>
    <property type="match status" value="1"/>
</dbReference>
<name>A0A2K8UFD4_9GAMM</name>
<proteinExistence type="predicted"/>
<feature type="domain" description="Polymerase nucleotidyl transferase" evidence="1">
    <location>
        <begin position="24"/>
        <end position="53"/>
    </location>
</feature>
<dbReference type="AlphaFoldDB" id="A0A2K8UFD4"/>
<dbReference type="Proteomes" id="UP000232638">
    <property type="component" value="Chromosome"/>
</dbReference>
<dbReference type="RefSeq" id="WP_100921845.1">
    <property type="nucleotide sequence ID" value="NZ_CP020370.1"/>
</dbReference>
<dbReference type="SUPFAM" id="SSF81301">
    <property type="entry name" value="Nucleotidyltransferase"/>
    <property type="match status" value="1"/>
</dbReference>
<keyword evidence="3" id="KW-1185">Reference proteome</keyword>
<evidence type="ECO:0000313" key="2">
    <source>
        <dbReference type="EMBL" id="AUB84179.1"/>
    </source>
</evidence>
<dbReference type="InterPro" id="IPR002934">
    <property type="entry name" value="Polymerase_NTP_transf_dom"/>
</dbReference>
<dbReference type="CDD" id="cd05403">
    <property type="entry name" value="NT_KNTase_like"/>
    <property type="match status" value="1"/>
</dbReference>
<reference evidence="2 3" key="1">
    <citation type="submission" date="2017-03" db="EMBL/GenBank/DDBJ databases">
        <title>Complete genome sequence of Candidatus 'Thiodictyon syntrophicum' sp. nov. strain Cad16T, a photolithoautotroph purple sulfur bacterium isolated from an alpine meromictic lake.</title>
        <authorList>
            <person name="Luedin S.M."/>
            <person name="Pothier J.F."/>
            <person name="Danza F."/>
            <person name="Storelli N."/>
            <person name="Wittwer M."/>
            <person name="Tonolla M."/>
        </authorList>
    </citation>
    <scope>NUCLEOTIDE SEQUENCE [LARGE SCALE GENOMIC DNA]</scope>
    <source>
        <strain evidence="2 3">Cad16T</strain>
    </source>
</reference>
<dbReference type="InterPro" id="IPR052548">
    <property type="entry name" value="Type_VII_TA_antitoxin"/>
</dbReference>
<evidence type="ECO:0000313" key="3">
    <source>
        <dbReference type="Proteomes" id="UP000232638"/>
    </source>
</evidence>
<accession>A0A2K8UFD4</accession>
<gene>
    <name evidence="2" type="ORF">THSYN_26715</name>
</gene>